<accession>A0AAJ4R6T6</accession>
<evidence type="ECO:0000313" key="1">
    <source>
        <dbReference type="EMBL" id="RNJ25498.1"/>
    </source>
</evidence>
<dbReference type="Pfam" id="PF26258">
    <property type="entry name" value="DUF8062"/>
    <property type="match status" value="1"/>
</dbReference>
<dbReference type="InterPro" id="IPR058375">
    <property type="entry name" value="DUF8062"/>
</dbReference>
<gene>
    <name evidence="1" type="ORF">Nmn1133_01515</name>
</gene>
<dbReference type="Proteomes" id="UP000270581">
    <property type="component" value="Unassembled WGS sequence"/>
</dbReference>
<evidence type="ECO:0000313" key="2">
    <source>
        <dbReference type="Proteomes" id="UP000270581"/>
    </source>
</evidence>
<comment type="caution">
    <text evidence="1">The sequence shown here is derived from an EMBL/GenBank/DDBJ whole genome shotgun (WGS) entry which is preliminary data.</text>
</comment>
<reference evidence="1 2" key="1">
    <citation type="submission" date="2018-11" db="EMBL/GenBank/DDBJ databases">
        <title>Genome sequences of Natronomonas sp. CBA1133.</title>
        <authorList>
            <person name="Roh S.W."/>
            <person name="Cha I.-T."/>
        </authorList>
    </citation>
    <scope>NUCLEOTIDE SEQUENCE [LARGE SCALE GENOMIC DNA]</scope>
    <source>
        <strain evidence="1 2">CBA1133</strain>
    </source>
</reference>
<name>A0AAJ4R6T6_9EURY</name>
<organism evidence="1 2">
    <name type="scientific">Halosegnis longus</name>
    <dbReference type="NCBI Taxonomy" id="2216012"/>
    <lineage>
        <taxon>Archaea</taxon>
        <taxon>Methanobacteriati</taxon>
        <taxon>Methanobacteriota</taxon>
        <taxon>Stenosarchaea group</taxon>
        <taxon>Halobacteria</taxon>
        <taxon>Halobacteriales</taxon>
        <taxon>Natronomonadaceae</taxon>
        <taxon>Halosegnis</taxon>
    </lineage>
</organism>
<dbReference type="EMBL" id="RJJC01000001">
    <property type="protein sequence ID" value="RNJ25498.1"/>
    <property type="molecule type" value="Genomic_DNA"/>
</dbReference>
<sequence length="105" mass="11814">MSGDPENVPTVSCARCGDEWTLAYELDELGLGNGALEAFAIDHREHTGHYPDGVTPWVADCRHCPDGVERIDESAVRRWARTHTRHAGHEVDLSYDGETERVRRE</sequence>
<keyword evidence="2" id="KW-1185">Reference proteome</keyword>
<proteinExistence type="predicted"/>
<dbReference type="AlphaFoldDB" id="A0AAJ4R6T6"/>
<protein>
    <submittedName>
        <fullName evidence="1">Uncharacterized protein</fullName>
    </submittedName>
</protein>
<dbReference type="RefSeq" id="WP_075937754.1">
    <property type="nucleotide sequence ID" value="NZ_BDJH01000002.1"/>
</dbReference>